<evidence type="ECO:0000313" key="2">
    <source>
        <dbReference type="Proteomes" id="UP001196870"/>
    </source>
</evidence>
<dbReference type="EMBL" id="JAAGBB010000045">
    <property type="protein sequence ID" value="MBR0667982.1"/>
    <property type="molecule type" value="Genomic_DNA"/>
</dbReference>
<dbReference type="RefSeq" id="WP_211855757.1">
    <property type="nucleotide sequence ID" value="NZ_JAAGBB010000045.1"/>
</dbReference>
<protein>
    <recommendedName>
        <fullName evidence="3">Flagellar assembly protein FliH/Type III secretion system HrpE domain-containing protein</fullName>
    </recommendedName>
</protein>
<evidence type="ECO:0008006" key="3">
    <source>
        <dbReference type="Google" id="ProtNLM"/>
    </source>
</evidence>
<organism evidence="1 2">
    <name type="scientific">Plastoroseomonas hellenica</name>
    <dbReference type="NCBI Taxonomy" id="2687306"/>
    <lineage>
        <taxon>Bacteria</taxon>
        <taxon>Pseudomonadati</taxon>
        <taxon>Pseudomonadota</taxon>
        <taxon>Alphaproteobacteria</taxon>
        <taxon>Acetobacterales</taxon>
        <taxon>Acetobacteraceae</taxon>
        <taxon>Plastoroseomonas</taxon>
    </lineage>
</organism>
<proteinExistence type="predicted"/>
<sequence length="199" mass="20258">MPVTGFAPSFRSSSPPVPTDPAALLAEAMEAARVVAREEGHAEGHAAALAEVANAQDAVIAAALATLPSALARLTEAAGNAAREEARTLAGIVLTAFDAALPAAATRATPDAAAYLAARLAPLLEQETRVTLHVAPELAEAVAARIADPRLAVVPDTRQPPGDLRAEWRGGTASFDLAARRAAIRSALAEAGLALENDP</sequence>
<reference evidence="2" key="1">
    <citation type="journal article" date="2021" name="Syst. Appl. Microbiol.">
        <title>Roseomonas hellenica sp. nov., isolated from roots of wild-growing Alkanna tinctoria.</title>
        <authorList>
            <person name="Rat A."/>
            <person name="Naranjo H.D."/>
            <person name="Lebbe L."/>
            <person name="Cnockaert M."/>
            <person name="Krigas N."/>
            <person name="Grigoriadou K."/>
            <person name="Maloupa E."/>
            <person name="Willems A."/>
        </authorList>
    </citation>
    <scope>NUCLEOTIDE SEQUENCE [LARGE SCALE GENOMIC DNA]</scope>
    <source>
        <strain evidence="2">LMG 31523</strain>
    </source>
</reference>
<gene>
    <name evidence="1" type="ORF">GXW71_26745</name>
</gene>
<comment type="caution">
    <text evidence="1">The sequence shown here is derived from an EMBL/GenBank/DDBJ whole genome shotgun (WGS) entry which is preliminary data.</text>
</comment>
<dbReference type="Proteomes" id="UP001196870">
    <property type="component" value="Unassembled WGS sequence"/>
</dbReference>
<accession>A0ABS5F610</accession>
<keyword evidence="2" id="KW-1185">Reference proteome</keyword>
<evidence type="ECO:0000313" key="1">
    <source>
        <dbReference type="EMBL" id="MBR0667982.1"/>
    </source>
</evidence>
<name>A0ABS5F610_9PROT</name>